<accession>A0AC35GNP9</accession>
<evidence type="ECO:0000313" key="2">
    <source>
        <dbReference type="WBParaSite" id="PS1159_v2.g6987.t1"/>
    </source>
</evidence>
<reference evidence="2" key="1">
    <citation type="submission" date="2022-11" db="UniProtKB">
        <authorList>
            <consortium name="WormBaseParasite"/>
        </authorList>
    </citation>
    <scope>IDENTIFICATION</scope>
</reference>
<proteinExistence type="predicted"/>
<dbReference type="Proteomes" id="UP000887580">
    <property type="component" value="Unplaced"/>
</dbReference>
<protein>
    <submittedName>
        <fullName evidence="2">HRDC domain-containing protein</fullName>
    </submittedName>
</protein>
<sequence length="104" mass="11425">MIIGLKGIEELAALMPRTNSELLQIDSMTPDKVTKYSEQIMGILKEFWAAIDKREHDEIKRQIDSVNAIQSQAPLNINGNNDDGAMPSASYGRPSFGRASFGGN</sequence>
<dbReference type="WBParaSite" id="PS1159_v2.g6987.t1">
    <property type="protein sequence ID" value="PS1159_v2.g6987.t1"/>
    <property type="gene ID" value="PS1159_v2.g6987"/>
</dbReference>
<name>A0AC35GNP9_9BILA</name>
<organism evidence="1 2">
    <name type="scientific">Panagrolaimus sp. PS1159</name>
    <dbReference type="NCBI Taxonomy" id="55785"/>
    <lineage>
        <taxon>Eukaryota</taxon>
        <taxon>Metazoa</taxon>
        <taxon>Ecdysozoa</taxon>
        <taxon>Nematoda</taxon>
        <taxon>Chromadorea</taxon>
        <taxon>Rhabditida</taxon>
        <taxon>Tylenchina</taxon>
        <taxon>Panagrolaimomorpha</taxon>
        <taxon>Panagrolaimoidea</taxon>
        <taxon>Panagrolaimidae</taxon>
        <taxon>Panagrolaimus</taxon>
    </lineage>
</organism>
<evidence type="ECO:0000313" key="1">
    <source>
        <dbReference type="Proteomes" id="UP000887580"/>
    </source>
</evidence>